<dbReference type="EMBL" id="CAJOBP010033371">
    <property type="protein sequence ID" value="CAF4687252.1"/>
    <property type="molecule type" value="Genomic_DNA"/>
</dbReference>
<evidence type="ECO:0000313" key="3">
    <source>
        <dbReference type="Proteomes" id="UP000663873"/>
    </source>
</evidence>
<name>A0A821HLT3_9BILA</name>
<comment type="caution">
    <text evidence="2">The sequence shown here is derived from an EMBL/GenBank/DDBJ whole genome shotgun (WGS) entry which is preliminary data.</text>
</comment>
<feature type="non-terminal residue" evidence="2">
    <location>
        <position position="1"/>
    </location>
</feature>
<dbReference type="AlphaFoldDB" id="A0A821HLT3"/>
<feature type="compositionally biased region" description="Low complexity" evidence="1">
    <location>
        <begin position="37"/>
        <end position="48"/>
    </location>
</feature>
<keyword evidence="3" id="KW-1185">Reference proteome</keyword>
<protein>
    <submittedName>
        <fullName evidence="2">Uncharacterized protein</fullName>
    </submittedName>
</protein>
<evidence type="ECO:0000256" key="1">
    <source>
        <dbReference type="SAM" id="MobiDB-lite"/>
    </source>
</evidence>
<dbReference type="Proteomes" id="UP000663873">
    <property type="component" value="Unassembled WGS sequence"/>
</dbReference>
<gene>
    <name evidence="2" type="ORF">UJA718_LOCUS35562</name>
</gene>
<organism evidence="2 3">
    <name type="scientific">Rotaria socialis</name>
    <dbReference type="NCBI Taxonomy" id="392032"/>
    <lineage>
        <taxon>Eukaryota</taxon>
        <taxon>Metazoa</taxon>
        <taxon>Spiralia</taxon>
        <taxon>Gnathifera</taxon>
        <taxon>Rotifera</taxon>
        <taxon>Eurotatoria</taxon>
        <taxon>Bdelloidea</taxon>
        <taxon>Philodinida</taxon>
        <taxon>Philodinidae</taxon>
        <taxon>Rotaria</taxon>
    </lineage>
</organism>
<sequence>SSNLPQLPSSPRTNSKYLYYVNAEPTQKQSITPTPSPLVVTPTPSPTLATQSTLTSHGRRKLSAISLTVPWYKRTRVPSDEKLSQKTHKMSRDRLLPLDKLFNSDLHRPSDEDQASPLNDLTAFDETVKSNEKNIRSAKENGYLHNSSHLMTRLQYTTKGTKALRLLGDGSRQKNRDAQQDQTYNPKESVLSKISPRGTSQRRLLLKNGDVNISSPREGNDSLIIC</sequence>
<feature type="region of interest" description="Disordered" evidence="1">
    <location>
        <begin position="28"/>
        <end position="56"/>
    </location>
</feature>
<evidence type="ECO:0000313" key="2">
    <source>
        <dbReference type="EMBL" id="CAF4687252.1"/>
    </source>
</evidence>
<reference evidence="2" key="1">
    <citation type="submission" date="2021-02" db="EMBL/GenBank/DDBJ databases">
        <authorList>
            <person name="Nowell W R."/>
        </authorList>
    </citation>
    <scope>NUCLEOTIDE SEQUENCE</scope>
</reference>
<feature type="region of interest" description="Disordered" evidence="1">
    <location>
        <begin position="166"/>
        <end position="197"/>
    </location>
</feature>
<proteinExistence type="predicted"/>
<accession>A0A821HLT3</accession>